<evidence type="ECO:0000256" key="10">
    <source>
        <dbReference type="SAM" id="Phobius"/>
    </source>
</evidence>
<keyword evidence="7 10" id="KW-1133">Transmembrane helix</keyword>
<protein>
    <submittedName>
        <fullName evidence="12">Protein tyrosine kinase</fullName>
    </submittedName>
</protein>
<dbReference type="InterPro" id="IPR005702">
    <property type="entry name" value="Wzc-like_C"/>
</dbReference>
<feature type="transmembrane region" description="Helical" evidence="10">
    <location>
        <begin position="173"/>
        <end position="198"/>
    </location>
</feature>
<dbReference type="PANTHER" id="PTHR32309:SF13">
    <property type="entry name" value="FERRIC ENTEROBACTIN TRANSPORT PROTEIN FEPE"/>
    <property type="match status" value="1"/>
</dbReference>
<dbReference type="CDD" id="cd05387">
    <property type="entry name" value="BY-kinase"/>
    <property type="match status" value="1"/>
</dbReference>
<dbReference type="Gene3D" id="3.40.50.300">
    <property type="entry name" value="P-loop containing nucleotide triphosphate hydrolases"/>
    <property type="match status" value="1"/>
</dbReference>
<keyword evidence="3" id="KW-1003">Cell membrane</keyword>
<comment type="similarity">
    <text evidence="2">Belongs to the CpsC/CapA family.</text>
</comment>
<dbReference type="AlphaFoldDB" id="A0A846WEY0"/>
<feature type="domain" description="Polysaccharide chain length determinant N-terminal" evidence="11">
    <location>
        <begin position="3"/>
        <end position="89"/>
    </location>
</feature>
<sequence>MAVREYVHILVKFWWVLIAGMVILATAGFVYGMFIQPVKYVSTAKLFVSAEGGTSVGESYQNNLFAEARVNSYAQVATSDQVAERASRALNGQVSAADLKASTTATPIDKTVILDISVSAASAARAQSEAAAVTRETVAVVQELETSRRGGEPAATAIVYDEASLPGAPAGPAWWLLTALGAVVGLLLGLVVALLLGLRARRRVNDPLALADTADLPVLAVIADEPARAEAPLITDLAHDPQGDAYRDLRTNVRFIGAKRTPDGAAPRVLAVVGSGPDVGTSSVAANLAAEIGGSGQSVVLIDGDLRDPSLTAHLAAGANAGLSTILTGESDLLGQVRTTTTPAFLPAGPVPPSPGELLGSHRLETVLAQARQHFDVVVVDAGAVGPDARAIAGLADGVVVVARRGRTTRSALRAAVESVATVGTVIGTVLTFGAPARRASSADAGTPARTDAGQPSADSPEPTPEPTATGSTRPEPALRESR</sequence>
<dbReference type="InterPro" id="IPR027417">
    <property type="entry name" value="P-loop_NTPase"/>
</dbReference>
<evidence type="ECO:0000259" key="11">
    <source>
        <dbReference type="Pfam" id="PF02706"/>
    </source>
</evidence>
<dbReference type="SUPFAM" id="SSF52540">
    <property type="entry name" value="P-loop containing nucleoside triphosphate hydrolases"/>
    <property type="match status" value="1"/>
</dbReference>
<dbReference type="Proteomes" id="UP000563898">
    <property type="component" value="Unassembled WGS sequence"/>
</dbReference>
<keyword evidence="5" id="KW-0547">Nucleotide-binding</keyword>
<keyword evidence="12" id="KW-0808">Transferase</keyword>
<reference evidence="12 13" key="1">
    <citation type="submission" date="2020-04" db="EMBL/GenBank/DDBJ databases">
        <title>MicrobeNet Type strains.</title>
        <authorList>
            <person name="Nicholson A.C."/>
        </authorList>
    </citation>
    <scope>NUCLEOTIDE SEQUENCE [LARGE SCALE GENOMIC DNA]</scope>
    <source>
        <strain evidence="12 13">ATCC BAA-14</strain>
    </source>
</reference>
<evidence type="ECO:0000256" key="3">
    <source>
        <dbReference type="ARBA" id="ARBA00022475"/>
    </source>
</evidence>
<evidence type="ECO:0000256" key="1">
    <source>
        <dbReference type="ARBA" id="ARBA00004651"/>
    </source>
</evidence>
<dbReference type="GO" id="GO:0005886">
    <property type="term" value="C:plasma membrane"/>
    <property type="evidence" value="ECO:0007669"/>
    <property type="project" value="UniProtKB-SubCell"/>
</dbReference>
<dbReference type="EMBL" id="JAAXPC010000001">
    <property type="protein sequence ID" value="NKY00365.1"/>
    <property type="molecule type" value="Genomic_DNA"/>
</dbReference>
<evidence type="ECO:0000256" key="7">
    <source>
        <dbReference type="ARBA" id="ARBA00022989"/>
    </source>
</evidence>
<feature type="region of interest" description="Disordered" evidence="9">
    <location>
        <begin position="437"/>
        <end position="483"/>
    </location>
</feature>
<dbReference type="PANTHER" id="PTHR32309">
    <property type="entry name" value="TYROSINE-PROTEIN KINASE"/>
    <property type="match status" value="1"/>
</dbReference>
<dbReference type="InterPro" id="IPR050445">
    <property type="entry name" value="Bact_polysacc_biosynth/exp"/>
</dbReference>
<comment type="subcellular location">
    <subcellularLocation>
        <location evidence="1">Cell membrane</location>
        <topology evidence="1">Multi-pass membrane protein</topology>
    </subcellularLocation>
</comment>
<evidence type="ECO:0000256" key="6">
    <source>
        <dbReference type="ARBA" id="ARBA00022840"/>
    </source>
</evidence>
<dbReference type="Pfam" id="PF02706">
    <property type="entry name" value="Wzz"/>
    <property type="match status" value="1"/>
</dbReference>
<evidence type="ECO:0000256" key="8">
    <source>
        <dbReference type="ARBA" id="ARBA00023136"/>
    </source>
</evidence>
<dbReference type="InterPro" id="IPR003856">
    <property type="entry name" value="LPS_length_determ_N"/>
</dbReference>
<evidence type="ECO:0000313" key="12">
    <source>
        <dbReference type="EMBL" id="NKY00365.1"/>
    </source>
</evidence>
<keyword evidence="8 10" id="KW-0472">Membrane</keyword>
<dbReference type="GO" id="GO:0004713">
    <property type="term" value="F:protein tyrosine kinase activity"/>
    <property type="evidence" value="ECO:0007669"/>
    <property type="project" value="TreeGrafter"/>
</dbReference>
<comment type="caution">
    <text evidence="12">The sequence shown here is derived from an EMBL/GenBank/DDBJ whole genome shotgun (WGS) entry which is preliminary data.</text>
</comment>
<keyword evidence="12" id="KW-0418">Kinase</keyword>
<evidence type="ECO:0000313" key="13">
    <source>
        <dbReference type="Proteomes" id="UP000563898"/>
    </source>
</evidence>
<accession>A0A846WEY0</accession>
<evidence type="ECO:0000256" key="9">
    <source>
        <dbReference type="SAM" id="MobiDB-lite"/>
    </source>
</evidence>
<keyword evidence="6" id="KW-0067">ATP-binding</keyword>
<evidence type="ECO:0000256" key="2">
    <source>
        <dbReference type="ARBA" id="ARBA00006683"/>
    </source>
</evidence>
<gene>
    <name evidence="12" type="ORF">HGA05_02050</name>
</gene>
<organism evidence="12 13">
    <name type="scientific">Gordonia polyisoprenivorans</name>
    <dbReference type="NCBI Taxonomy" id="84595"/>
    <lineage>
        <taxon>Bacteria</taxon>
        <taxon>Bacillati</taxon>
        <taxon>Actinomycetota</taxon>
        <taxon>Actinomycetes</taxon>
        <taxon>Mycobacteriales</taxon>
        <taxon>Gordoniaceae</taxon>
        <taxon>Gordonia</taxon>
    </lineage>
</organism>
<feature type="transmembrane region" description="Helical" evidence="10">
    <location>
        <begin position="12"/>
        <end position="34"/>
    </location>
</feature>
<keyword evidence="4 10" id="KW-0812">Transmembrane</keyword>
<dbReference type="RefSeq" id="WP_006372644.1">
    <property type="nucleotide sequence ID" value="NZ_JAAXPC010000001.1"/>
</dbReference>
<proteinExistence type="inferred from homology"/>
<name>A0A846WEY0_9ACTN</name>
<evidence type="ECO:0000256" key="4">
    <source>
        <dbReference type="ARBA" id="ARBA00022692"/>
    </source>
</evidence>
<evidence type="ECO:0000256" key="5">
    <source>
        <dbReference type="ARBA" id="ARBA00022741"/>
    </source>
</evidence>